<organism evidence="1 2">
    <name type="scientific">Chiloscyllium punctatum</name>
    <name type="common">Brownbanded bambooshark</name>
    <name type="synonym">Hemiscyllium punctatum</name>
    <dbReference type="NCBI Taxonomy" id="137246"/>
    <lineage>
        <taxon>Eukaryota</taxon>
        <taxon>Metazoa</taxon>
        <taxon>Chordata</taxon>
        <taxon>Craniata</taxon>
        <taxon>Vertebrata</taxon>
        <taxon>Chondrichthyes</taxon>
        <taxon>Elasmobranchii</taxon>
        <taxon>Galeomorphii</taxon>
        <taxon>Galeoidea</taxon>
        <taxon>Orectolobiformes</taxon>
        <taxon>Hemiscylliidae</taxon>
        <taxon>Chiloscyllium</taxon>
    </lineage>
</organism>
<evidence type="ECO:0000313" key="1">
    <source>
        <dbReference type="EMBL" id="GCC45167.1"/>
    </source>
</evidence>
<gene>
    <name evidence="1" type="ORF">chiPu_0029175</name>
</gene>
<feature type="non-terminal residue" evidence="1">
    <location>
        <position position="1"/>
    </location>
</feature>
<dbReference type="AlphaFoldDB" id="A0A401TR81"/>
<proteinExistence type="predicted"/>
<comment type="caution">
    <text evidence="1">The sequence shown here is derived from an EMBL/GenBank/DDBJ whole genome shotgun (WGS) entry which is preliminary data.</text>
</comment>
<dbReference type="Proteomes" id="UP000287033">
    <property type="component" value="Unassembled WGS sequence"/>
</dbReference>
<protein>
    <submittedName>
        <fullName evidence="1">Uncharacterized protein</fullName>
    </submittedName>
</protein>
<name>A0A401TR81_CHIPU</name>
<keyword evidence="2" id="KW-1185">Reference proteome</keyword>
<reference evidence="1 2" key="1">
    <citation type="journal article" date="2018" name="Nat. Ecol. Evol.">
        <title>Shark genomes provide insights into elasmobranch evolution and the origin of vertebrates.</title>
        <authorList>
            <person name="Hara Y"/>
            <person name="Yamaguchi K"/>
            <person name="Onimaru K"/>
            <person name="Kadota M"/>
            <person name="Koyanagi M"/>
            <person name="Keeley SD"/>
            <person name="Tatsumi K"/>
            <person name="Tanaka K"/>
            <person name="Motone F"/>
            <person name="Kageyama Y"/>
            <person name="Nozu R"/>
            <person name="Adachi N"/>
            <person name="Nishimura O"/>
            <person name="Nakagawa R"/>
            <person name="Tanegashima C"/>
            <person name="Kiyatake I"/>
            <person name="Matsumoto R"/>
            <person name="Murakumo K"/>
            <person name="Nishida K"/>
            <person name="Terakita A"/>
            <person name="Kuratani S"/>
            <person name="Sato K"/>
            <person name="Hyodo S Kuraku.S."/>
        </authorList>
    </citation>
    <scope>NUCLEOTIDE SEQUENCE [LARGE SCALE GENOMIC DNA]</scope>
</reference>
<dbReference type="EMBL" id="BEZZ01150001">
    <property type="protein sequence ID" value="GCC45167.1"/>
    <property type="molecule type" value="Genomic_DNA"/>
</dbReference>
<evidence type="ECO:0000313" key="2">
    <source>
        <dbReference type="Proteomes" id="UP000287033"/>
    </source>
</evidence>
<sequence length="59" mass="6686">DLNTERRDAVKKKTAEYLKHAEAIFSEHLMDGVSEDVATNSVSIARRETVRVRRVVSLS</sequence>
<accession>A0A401TR81</accession>
<dbReference type="OrthoDB" id="1278353at2759"/>